<dbReference type="InterPro" id="IPR008280">
    <property type="entry name" value="Tub_FtsZ_C"/>
</dbReference>
<dbReference type="SUPFAM" id="SSF55307">
    <property type="entry name" value="Tubulin C-terminal domain-like"/>
    <property type="match status" value="1"/>
</dbReference>
<proteinExistence type="predicted"/>
<evidence type="ECO:0000313" key="6">
    <source>
        <dbReference type="EMBL" id="KAL2620604.1"/>
    </source>
</evidence>
<dbReference type="Proteomes" id="UP001605036">
    <property type="component" value="Unassembled WGS sequence"/>
</dbReference>
<dbReference type="PRINTS" id="PR00423">
    <property type="entry name" value="CELLDVISFTSZ"/>
</dbReference>
<name>A0ABD1Y2G4_9MARC</name>
<dbReference type="SMART" id="SM00698">
    <property type="entry name" value="MORN"/>
    <property type="match status" value="3"/>
</dbReference>
<evidence type="ECO:0000313" key="7">
    <source>
        <dbReference type="Proteomes" id="UP001605036"/>
    </source>
</evidence>
<keyword evidence="2" id="KW-0547">Nucleotide-binding</keyword>
<keyword evidence="7" id="KW-1185">Reference proteome</keyword>
<evidence type="ECO:0000256" key="2">
    <source>
        <dbReference type="ARBA" id="ARBA00022741"/>
    </source>
</evidence>
<keyword evidence="1" id="KW-0677">Repeat</keyword>
<dbReference type="SUPFAM" id="SSF52490">
    <property type="entry name" value="Tubulin nucleotide-binding domain-like"/>
    <property type="match status" value="1"/>
</dbReference>
<accession>A0ABD1Y2G4</accession>
<dbReference type="EMBL" id="JBHFFA010000006">
    <property type="protein sequence ID" value="KAL2620604.1"/>
    <property type="molecule type" value="Genomic_DNA"/>
</dbReference>
<dbReference type="InterPro" id="IPR003008">
    <property type="entry name" value="Tubulin_FtsZ_GTPase"/>
</dbReference>
<feature type="region of interest" description="Disordered" evidence="4">
    <location>
        <begin position="136"/>
        <end position="159"/>
    </location>
</feature>
<feature type="compositionally biased region" description="Polar residues" evidence="4">
    <location>
        <begin position="498"/>
        <end position="518"/>
    </location>
</feature>
<gene>
    <name evidence="6" type="ORF">R1flu_000809</name>
</gene>
<evidence type="ECO:0000256" key="1">
    <source>
        <dbReference type="ARBA" id="ARBA00022737"/>
    </source>
</evidence>
<dbReference type="AlphaFoldDB" id="A0ABD1Y2G4"/>
<dbReference type="SMART" id="SM00864">
    <property type="entry name" value="Tubulin"/>
    <property type="match status" value="1"/>
</dbReference>
<evidence type="ECO:0000256" key="3">
    <source>
        <dbReference type="ARBA" id="ARBA00023134"/>
    </source>
</evidence>
<dbReference type="GO" id="GO:0016020">
    <property type="term" value="C:membrane"/>
    <property type="evidence" value="ECO:0007669"/>
    <property type="project" value="UniProtKB-ARBA"/>
</dbReference>
<dbReference type="GO" id="GO:0005525">
    <property type="term" value="F:GTP binding"/>
    <property type="evidence" value="ECO:0007669"/>
    <property type="project" value="UniProtKB-KW"/>
</dbReference>
<evidence type="ECO:0000256" key="4">
    <source>
        <dbReference type="SAM" id="MobiDB-lite"/>
    </source>
</evidence>
<feature type="region of interest" description="Disordered" evidence="4">
    <location>
        <begin position="552"/>
        <end position="604"/>
    </location>
</feature>
<dbReference type="Pfam" id="PF00091">
    <property type="entry name" value="Tubulin"/>
    <property type="match status" value="1"/>
</dbReference>
<dbReference type="SUPFAM" id="SSF82185">
    <property type="entry name" value="Histone H3 K4-specific methyltransferase SET7/9 N-terminal domain"/>
    <property type="match status" value="1"/>
</dbReference>
<comment type="caution">
    <text evidence="6">The sequence shown here is derived from an EMBL/GenBank/DDBJ whole genome shotgun (WGS) entry which is preliminary data.</text>
</comment>
<dbReference type="Gene3D" id="3.40.50.1440">
    <property type="entry name" value="Tubulin/FtsZ, GTPase domain"/>
    <property type="match status" value="1"/>
</dbReference>
<reference evidence="6 7" key="1">
    <citation type="submission" date="2024-09" db="EMBL/GenBank/DDBJ databases">
        <title>Chromosome-scale assembly of Riccia fluitans.</title>
        <authorList>
            <person name="Paukszto L."/>
            <person name="Sawicki J."/>
            <person name="Karawczyk K."/>
            <person name="Piernik-Szablinska J."/>
            <person name="Szczecinska M."/>
            <person name="Mazdziarz M."/>
        </authorList>
    </citation>
    <scope>NUCLEOTIDE SEQUENCE [LARGE SCALE GENOMIC DNA]</scope>
    <source>
        <strain evidence="6">Rf_01</strain>
        <tissue evidence="6">Aerial parts of the thallus</tissue>
    </source>
</reference>
<dbReference type="PANTHER" id="PTHR43215">
    <property type="entry name" value="RADIAL SPOKE HEAD 1 HOMOLOG"/>
    <property type="match status" value="1"/>
</dbReference>
<protein>
    <recommendedName>
        <fullName evidence="5">Tubulin/FtsZ GTPase domain-containing protein</fullName>
    </recommendedName>
</protein>
<dbReference type="Pfam" id="PF02493">
    <property type="entry name" value="MORN"/>
    <property type="match status" value="5"/>
</dbReference>
<dbReference type="InterPro" id="IPR036525">
    <property type="entry name" value="Tubulin/FtsZ_GTPase_sf"/>
</dbReference>
<feature type="domain" description="Tubulin/FtsZ GTPase" evidence="5">
    <location>
        <begin position="189"/>
        <end position="368"/>
    </location>
</feature>
<feature type="region of interest" description="Disordered" evidence="4">
    <location>
        <begin position="491"/>
        <end position="518"/>
    </location>
</feature>
<sequence>MSLLGVRSSGGFDLVAWGALGGRSGGTLRDSDKDLKQRILLLAADDFLRNDSCRPRNHGENRSREAVRKDSWYSVGLEWSQLDKNRFFPQTKIYKFLPQSVRRVSRRDFWRSEFREATEPRSFKVLNSVRTPANFFGHPPKDSCSGQTRDGSKGEMDDLEAARVPTDEAVSAGGNRDRSIGMEALPGNDVKVIGVGARACAILNFCQHTSLLPSVEFWTYGSDTALQNAQLTDHLDVATSFPATSENGDKQSVPIVHDDKSRTLFLVLGTGTGTGLGSAPRQLKAARAKGWLVVGIFIQPFTFEGQKRLEQANQLVEDLLECTDLVLVVEQDAWLKGQALTVSDATDMANNAVLLSITAISELQAGNADAVLHPLKTNGTSGAKIKSLRKSGKAWLGSGKGRTVGDAVETSVVDSPSKNSPLLGGQVSVLCTLASANGPTREEVNEASSILRQSWGSEIQLVSSAVVNPFLEPDVTLATIIITRFEEDLEDEKYPRGASSSTPLGGNNTPSNLQSSRMNDSINVKSCYSVGDFVYDRQEGLIGEARIEENNTEGFSHSNKESRSQQSRVPVKKITVRSFKTDGKRKVDARPASPQPLASSASKRSWVTLGWESGPISAVAVAWAQARADSRRSPKVVSGSDLTLPVGVRLRSDKPQVGSTESFDSNVELDGSKRREAAGPVPVDPEAVPRNRIIDMGLGAVMDMYNAASALVVGKEEADVRKQPSLTQRASSMLESERNQKKLTPMVEMEFKNGIYNGRCLAGLPDGKGRLSFSDGSFYDGQWKQGKRAGGGTFYYANGDLFQGTWKDDVMHGKGWMYYHNGDRLYANFWKGKADGEGRFYSAQGDVFFGQFRDNWRHGECLHTEASGVRWMEIWENGVFISRTPDDS</sequence>
<feature type="compositionally biased region" description="Basic and acidic residues" evidence="4">
    <location>
        <begin position="579"/>
        <end position="589"/>
    </location>
</feature>
<organism evidence="6 7">
    <name type="scientific">Riccia fluitans</name>
    <dbReference type="NCBI Taxonomy" id="41844"/>
    <lineage>
        <taxon>Eukaryota</taxon>
        <taxon>Viridiplantae</taxon>
        <taxon>Streptophyta</taxon>
        <taxon>Embryophyta</taxon>
        <taxon>Marchantiophyta</taxon>
        <taxon>Marchantiopsida</taxon>
        <taxon>Marchantiidae</taxon>
        <taxon>Marchantiales</taxon>
        <taxon>Ricciaceae</taxon>
        <taxon>Riccia</taxon>
    </lineage>
</organism>
<feature type="region of interest" description="Disordered" evidence="4">
    <location>
        <begin position="648"/>
        <end position="684"/>
    </location>
</feature>
<dbReference type="Gene3D" id="2.20.110.10">
    <property type="entry name" value="Histone H3 K4-specific methyltransferase SET7/9 N-terminal domain"/>
    <property type="match status" value="2"/>
</dbReference>
<feature type="compositionally biased region" description="Low complexity" evidence="4">
    <location>
        <begin position="590"/>
        <end position="602"/>
    </location>
</feature>
<dbReference type="InterPro" id="IPR003409">
    <property type="entry name" value="MORN"/>
</dbReference>
<dbReference type="PANTHER" id="PTHR43215:SF15">
    <property type="entry name" value="PROTEIN ACCUMULATION AND REPLICATION OF CHLOROPLASTS 3, CHLOROPLASTIC"/>
    <property type="match status" value="1"/>
</dbReference>
<evidence type="ECO:0000259" key="5">
    <source>
        <dbReference type="SMART" id="SM00864"/>
    </source>
</evidence>
<keyword evidence="3" id="KW-0342">GTP-binding</keyword>